<dbReference type="EMBL" id="OZ026884">
    <property type="protein sequence ID" value="CAL1240761.1"/>
    <property type="molecule type" value="Genomic_DNA"/>
</dbReference>
<protein>
    <submittedName>
        <fullName evidence="9">DNA-binding transcriptional activator GlrR</fullName>
    </submittedName>
</protein>
<keyword evidence="1" id="KW-0547">Nucleotide-binding</keyword>
<dbReference type="Pfam" id="PF25601">
    <property type="entry name" value="AAA_lid_14"/>
    <property type="match status" value="1"/>
</dbReference>
<dbReference type="CDD" id="cd00009">
    <property type="entry name" value="AAA"/>
    <property type="match status" value="1"/>
</dbReference>
<dbReference type="PANTHER" id="PTHR32071">
    <property type="entry name" value="TRANSCRIPTIONAL REGULATORY PROTEIN"/>
    <property type="match status" value="1"/>
</dbReference>
<dbReference type="InterPro" id="IPR011006">
    <property type="entry name" value="CheY-like_superfamily"/>
</dbReference>
<evidence type="ECO:0000256" key="5">
    <source>
        <dbReference type="ARBA" id="ARBA00023163"/>
    </source>
</evidence>
<feature type="domain" description="Sigma-54 factor interaction" evidence="7">
    <location>
        <begin position="141"/>
        <end position="370"/>
    </location>
</feature>
<dbReference type="Pfam" id="PF00158">
    <property type="entry name" value="Sigma54_activat"/>
    <property type="match status" value="1"/>
</dbReference>
<dbReference type="PANTHER" id="PTHR32071:SF116">
    <property type="entry name" value="TRANSCRIPTIONAL REGULATORY PROTEIN GLRR"/>
    <property type="match status" value="1"/>
</dbReference>
<feature type="modified residue" description="4-aspartylphosphate" evidence="6">
    <location>
        <position position="57"/>
    </location>
</feature>
<keyword evidence="3" id="KW-0805">Transcription regulation</keyword>
<dbReference type="InterPro" id="IPR025944">
    <property type="entry name" value="Sigma_54_int_dom_CS"/>
</dbReference>
<dbReference type="PROSITE" id="PS00675">
    <property type="entry name" value="SIGMA54_INTERACT_1"/>
    <property type="match status" value="1"/>
</dbReference>
<dbReference type="Proteomes" id="UP001497493">
    <property type="component" value="Chromosome"/>
</dbReference>
<dbReference type="InterPro" id="IPR009057">
    <property type="entry name" value="Homeodomain-like_sf"/>
</dbReference>
<dbReference type="InterPro" id="IPR025662">
    <property type="entry name" value="Sigma_54_int_dom_ATP-bd_1"/>
</dbReference>
<dbReference type="SMART" id="SM00382">
    <property type="entry name" value="AAA"/>
    <property type="match status" value="1"/>
</dbReference>
<evidence type="ECO:0000259" key="7">
    <source>
        <dbReference type="PROSITE" id="PS50045"/>
    </source>
</evidence>
<evidence type="ECO:0000256" key="1">
    <source>
        <dbReference type="ARBA" id="ARBA00022741"/>
    </source>
</evidence>
<evidence type="ECO:0000256" key="3">
    <source>
        <dbReference type="ARBA" id="ARBA00023015"/>
    </source>
</evidence>
<dbReference type="Gene3D" id="3.40.50.300">
    <property type="entry name" value="P-loop containing nucleotide triphosphate hydrolases"/>
    <property type="match status" value="1"/>
</dbReference>
<dbReference type="InterPro" id="IPR001789">
    <property type="entry name" value="Sig_transdc_resp-reg_receiver"/>
</dbReference>
<evidence type="ECO:0000256" key="6">
    <source>
        <dbReference type="PROSITE-ProRule" id="PRU00169"/>
    </source>
</evidence>
<dbReference type="InterPro" id="IPR025943">
    <property type="entry name" value="Sigma_54_int_dom_ATP-bd_2"/>
</dbReference>
<keyword evidence="10" id="KW-1185">Reference proteome</keyword>
<proteinExistence type="predicted"/>
<keyword evidence="6" id="KW-0597">Phosphoprotein</keyword>
<evidence type="ECO:0000313" key="9">
    <source>
        <dbReference type="EMBL" id="CAL1240761.1"/>
    </source>
</evidence>
<evidence type="ECO:0000256" key="2">
    <source>
        <dbReference type="ARBA" id="ARBA00022840"/>
    </source>
</evidence>
<name>A0ABM9NJF5_9GAMM</name>
<feature type="domain" description="Response regulatory" evidence="8">
    <location>
        <begin position="8"/>
        <end position="122"/>
    </location>
</feature>
<dbReference type="RefSeq" id="WP_348757327.1">
    <property type="nucleotide sequence ID" value="NZ_OZ026884.1"/>
</dbReference>
<dbReference type="InterPro" id="IPR002078">
    <property type="entry name" value="Sigma_54_int"/>
</dbReference>
<dbReference type="InterPro" id="IPR003593">
    <property type="entry name" value="AAA+_ATPase"/>
</dbReference>
<evidence type="ECO:0000313" key="10">
    <source>
        <dbReference type="Proteomes" id="UP001497493"/>
    </source>
</evidence>
<dbReference type="InterPro" id="IPR058031">
    <property type="entry name" value="AAA_lid_NorR"/>
</dbReference>
<keyword evidence="5" id="KW-0804">Transcription</keyword>
<reference evidence="9 10" key="1">
    <citation type="submission" date="2024-04" db="EMBL/GenBank/DDBJ databases">
        <authorList>
            <person name="Cremers G."/>
        </authorList>
    </citation>
    <scope>NUCLEOTIDE SEQUENCE [LARGE SCALE GENOMIC DNA]</scope>
    <source>
        <strain evidence="9">MeCH1-AG</strain>
    </source>
</reference>
<dbReference type="PROSITE" id="PS00688">
    <property type="entry name" value="SIGMA54_INTERACT_3"/>
    <property type="match status" value="1"/>
</dbReference>
<evidence type="ECO:0000259" key="8">
    <source>
        <dbReference type="PROSITE" id="PS50110"/>
    </source>
</evidence>
<dbReference type="Gene3D" id="1.10.10.60">
    <property type="entry name" value="Homeodomain-like"/>
    <property type="match status" value="1"/>
</dbReference>
<evidence type="ECO:0000256" key="4">
    <source>
        <dbReference type="ARBA" id="ARBA00023125"/>
    </source>
</evidence>
<dbReference type="PROSITE" id="PS00676">
    <property type="entry name" value="SIGMA54_INTERACT_2"/>
    <property type="match status" value="1"/>
</dbReference>
<dbReference type="PROSITE" id="PS50110">
    <property type="entry name" value="RESPONSE_REGULATORY"/>
    <property type="match status" value="1"/>
</dbReference>
<dbReference type="SUPFAM" id="SSF52540">
    <property type="entry name" value="P-loop containing nucleoside triphosphate hydrolases"/>
    <property type="match status" value="1"/>
</dbReference>
<sequence>MTNATRTRVLLVDDDPDLLRLLALRLTAAGFELETVSNGVAALSRVAVFRPHVVVTDLRMDGMDGLSLFDALHEQYPTLPFIIMTAHGTISDAVSATQRGVFGFLSKPVDKNELIALVNEATRIGLSNTTAVTQDAWRRSILTQSPVMEELLSQAQRVAQSKASVFIGGESGTGKELLARAIHEASGRADGPFVAVNCSAIPENLFESELFGHRKGAFTGATRDHKGLFRAADGGTLFLDEIGDMPKSFQAKLLRALQEMRVRPVGATEDEPVDVRIISATHADLDKAMAEGNFREDLYYRLNVVTLTIPSLAKRPEDIPLLATHFLRELAGTYGERVKGFSPEALEALVNFDWPGNVRQLRNVVEQCVALSSTPLIPLTLVQRALRDEPSSFLPLQEAREQFERNYLIRLLQMTNGNVTHAARLAKRNRTEFYRLLNRHGMNPALFKSFPDVSP</sequence>
<dbReference type="Gene3D" id="3.40.50.2300">
    <property type="match status" value="1"/>
</dbReference>
<dbReference type="Gene3D" id="1.10.8.60">
    <property type="match status" value="1"/>
</dbReference>
<dbReference type="InterPro" id="IPR027417">
    <property type="entry name" value="P-loop_NTPase"/>
</dbReference>
<dbReference type="SUPFAM" id="SSF52172">
    <property type="entry name" value="CheY-like"/>
    <property type="match status" value="1"/>
</dbReference>
<dbReference type="SMART" id="SM00448">
    <property type="entry name" value="REC"/>
    <property type="match status" value="1"/>
</dbReference>
<keyword evidence="4 9" id="KW-0238">DNA-binding</keyword>
<accession>A0ABM9NJF5</accession>
<dbReference type="SUPFAM" id="SSF46689">
    <property type="entry name" value="Homeodomain-like"/>
    <property type="match status" value="1"/>
</dbReference>
<dbReference type="GO" id="GO:0003677">
    <property type="term" value="F:DNA binding"/>
    <property type="evidence" value="ECO:0007669"/>
    <property type="project" value="UniProtKB-KW"/>
</dbReference>
<dbReference type="Pfam" id="PF00072">
    <property type="entry name" value="Response_reg"/>
    <property type="match status" value="1"/>
</dbReference>
<organism evidence="9 10">
    <name type="scientific">Candidatus Methylocalor cossyra</name>
    <dbReference type="NCBI Taxonomy" id="3108543"/>
    <lineage>
        <taxon>Bacteria</taxon>
        <taxon>Pseudomonadati</taxon>
        <taxon>Pseudomonadota</taxon>
        <taxon>Gammaproteobacteria</taxon>
        <taxon>Methylococcales</taxon>
        <taxon>Methylococcaceae</taxon>
        <taxon>Candidatus Methylocalor</taxon>
    </lineage>
</organism>
<keyword evidence="2" id="KW-0067">ATP-binding</keyword>
<dbReference type="PROSITE" id="PS50045">
    <property type="entry name" value="SIGMA54_INTERACT_4"/>
    <property type="match status" value="1"/>
</dbReference>
<gene>
    <name evidence="9" type="primary">glrR</name>
    <name evidence="9" type="ORF">MECH1_V1_1985</name>
</gene>